<dbReference type="PROSITE" id="PS00110">
    <property type="entry name" value="PYRUVATE_KINASE"/>
    <property type="match status" value="1"/>
</dbReference>
<evidence type="ECO:0000256" key="6">
    <source>
        <dbReference type="ARBA" id="ARBA00012142"/>
    </source>
</evidence>
<keyword evidence="9" id="KW-0479">Metal-binding</keyword>
<reference evidence="23" key="1">
    <citation type="submission" date="2016-03" db="EMBL/GenBank/DDBJ databases">
        <title>Complete genome sequence of the type strain Actinoalloteichus hymeniacidonis DSM 45092.</title>
        <authorList>
            <person name="Schaffert L."/>
            <person name="Albersmeier A."/>
            <person name="Winkler A."/>
            <person name="Kalinowski J."/>
            <person name="Zotchev S."/>
            <person name="Ruckert C."/>
        </authorList>
    </citation>
    <scope>NUCLEOTIDE SEQUENCE [LARGE SCALE GENOMIC DNA]</scope>
    <source>
        <strain evidence="23">HPA177(T) (DSM 45092(T))</strain>
    </source>
</reference>
<dbReference type="Proteomes" id="UP000095210">
    <property type="component" value="Chromosome"/>
</dbReference>
<dbReference type="FunFam" id="2.40.33.10:FF:000001">
    <property type="entry name" value="Pyruvate kinase"/>
    <property type="match status" value="1"/>
</dbReference>
<dbReference type="GO" id="GO:0030955">
    <property type="term" value="F:potassium ion binding"/>
    <property type="evidence" value="ECO:0007669"/>
    <property type="project" value="UniProtKB-UniRule"/>
</dbReference>
<feature type="domain" description="Pyruvate kinase barrel" evidence="20">
    <location>
        <begin position="1"/>
        <end position="291"/>
    </location>
</feature>
<keyword evidence="12" id="KW-0067">ATP-binding</keyword>
<keyword evidence="15 19" id="KW-0324">Glycolysis</keyword>
<evidence type="ECO:0000256" key="18">
    <source>
        <dbReference type="NCBIfam" id="TIGR01064"/>
    </source>
</evidence>
<dbReference type="SUPFAM" id="SSF50800">
    <property type="entry name" value="PK beta-barrel domain-like"/>
    <property type="match status" value="1"/>
</dbReference>
<keyword evidence="14" id="KW-0630">Potassium</keyword>
<comment type="pathway">
    <text evidence="3 19">Carbohydrate degradation; glycolysis; pyruvate from D-glyceraldehyde 3-phosphate: step 5/5.</text>
</comment>
<protein>
    <recommendedName>
        <fullName evidence="7 18">Pyruvate kinase</fullName>
        <ecNumber evidence="6 18">2.7.1.40</ecNumber>
    </recommendedName>
</protein>
<evidence type="ECO:0000256" key="9">
    <source>
        <dbReference type="ARBA" id="ARBA00022723"/>
    </source>
</evidence>
<proteinExistence type="inferred from homology"/>
<evidence type="ECO:0000256" key="13">
    <source>
        <dbReference type="ARBA" id="ARBA00022842"/>
    </source>
</evidence>
<dbReference type="NCBIfam" id="NF004886">
    <property type="entry name" value="PRK06247.1"/>
    <property type="match status" value="1"/>
</dbReference>
<evidence type="ECO:0000256" key="14">
    <source>
        <dbReference type="ARBA" id="ARBA00022958"/>
    </source>
</evidence>
<dbReference type="SUPFAM" id="SSF51621">
    <property type="entry name" value="Phosphoenolpyruvate/pyruvate domain"/>
    <property type="match status" value="1"/>
</dbReference>
<dbReference type="InterPro" id="IPR036918">
    <property type="entry name" value="Pyrv_Knase_C_sf"/>
</dbReference>
<evidence type="ECO:0000256" key="19">
    <source>
        <dbReference type="RuleBase" id="RU000504"/>
    </source>
</evidence>
<evidence type="ECO:0000256" key="4">
    <source>
        <dbReference type="ARBA" id="ARBA00008663"/>
    </source>
</evidence>
<evidence type="ECO:0000256" key="7">
    <source>
        <dbReference type="ARBA" id="ARBA00018587"/>
    </source>
</evidence>
<dbReference type="InterPro" id="IPR040442">
    <property type="entry name" value="Pyrv_kinase-like_dom_sf"/>
</dbReference>
<evidence type="ECO:0000313" key="23">
    <source>
        <dbReference type="Proteomes" id="UP000095210"/>
    </source>
</evidence>
<sequence length="441" mass="47551">MNFSHGEHAEHKRVYELVREAARESGRAVGVLADLQGPKIRLGRFAGGPVEWETGSTVRVTVEDVVGTHDRVSTTYRGLADDAKVGDRLLVDDGKVGLVVTSVEGPDVVCEVTEGGPVSDNKGLSLPGMDVSVPALSDKDIADLEFALSLGVDFIALSFVRSPADIDQAHQVMDRVGSRRLPVVAKLEKPEAVENLEAIVLAFDGVMVARGDLGVELPLEQVPLVQKRAIQIARENAKPVIVATQMLESMINNSRPTRAETSDVANAVLDGTDAVMLSGETSVGRYPVETVLTMARIIEAVETETTVVPPLTHVPRTKRGVISYAARDVGERLNAKALVAFTQSGDTVRRVARLHTSLPLLAFTPEPEVRAQLSMTWGTETFLVDKVDSTDRMVQQVDHAMLSMDRYQRGDLVVIVAGSPPGTVGSTNLIRVHRLGEDDHA</sequence>
<evidence type="ECO:0000259" key="20">
    <source>
        <dbReference type="Pfam" id="PF00224"/>
    </source>
</evidence>
<organism evidence="22 23">
    <name type="scientific">Actinoalloteichus hymeniacidonis</name>
    <dbReference type="NCBI Taxonomy" id="340345"/>
    <lineage>
        <taxon>Bacteria</taxon>
        <taxon>Bacillati</taxon>
        <taxon>Actinomycetota</taxon>
        <taxon>Actinomycetes</taxon>
        <taxon>Pseudonocardiales</taxon>
        <taxon>Pseudonocardiaceae</taxon>
        <taxon>Actinoalloteichus</taxon>
    </lineage>
</organism>
<evidence type="ECO:0000256" key="11">
    <source>
        <dbReference type="ARBA" id="ARBA00022777"/>
    </source>
</evidence>
<dbReference type="NCBIfam" id="NF004978">
    <property type="entry name" value="PRK06354.1"/>
    <property type="match status" value="1"/>
</dbReference>
<keyword evidence="16 22" id="KW-0670">Pyruvate</keyword>
<dbReference type="KEGG" id="ahm:TL08_17860"/>
<dbReference type="Gene3D" id="2.40.33.10">
    <property type="entry name" value="PK beta-barrel domain-like"/>
    <property type="match status" value="1"/>
</dbReference>
<dbReference type="GO" id="GO:0000287">
    <property type="term" value="F:magnesium ion binding"/>
    <property type="evidence" value="ECO:0007669"/>
    <property type="project" value="UniProtKB-UniRule"/>
</dbReference>
<comment type="catalytic activity">
    <reaction evidence="17 19">
        <text>pyruvate + ATP = phosphoenolpyruvate + ADP + H(+)</text>
        <dbReference type="Rhea" id="RHEA:18157"/>
        <dbReference type="ChEBI" id="CHEBI:15361"/>
        <dbReference type="ChEBI" id="CHEBI:15378"/>
        <dbReference type="ChEBI" id="CHEBI:30616"/>
        <dbReference type="ChEBI" id="CHEBI:58702"/>
        <dbReference type="ChEBI" id="CHEBI:456216"/>
        <dbReference type="EC" id="2.7.1.40"/>
    </reaction>
</comment>
<evidence type="ECO:0000256" key="17">
    <source>
        <dbReference type="ARBA" id="ARBA00048152"/>
    </source>
</evidence>
<dbReference type="InterPro" id="IPR001697">
    <property type="entry name" value="Pyr_Knase"/>
</dbReference>
<dbReference type="PRINTS" id="PR01050">
    <property type="entry name" value="PYRUVTKNASE"/>
</dbReference>
<name>A0AAC9HRR6_9PSEU</name>
<dbReference type="InterPro" id="IPR015795">
    <property type="entry name" value="Pyrv_Knase_C"/>
</dbReference>
<keyword evidence="13 19" id="KW-0460">Magnesium</keyword>
<dbReference type="InterPro" id="IPR015793">
    <property type="entry name" value="Pyrv_Knase_brl"/>
</dbReference>
<dbReference type="GO" id="GO:0004743">
    <property type="term" value="F:pyruvate kinase activity"/>
    <property type="evidence" value="ECO:0007669"/>
    <property type="project" value="UniProtKB-UniRule"/>
</dbReference>
<evidence type="ECO:0000256" key="3">
    <source>
        <dbReference type="ARBA" id="ARBA00004997"/>
    </source>
</evidence>
<dbReference type="GO" id="GO:0005524">
    <property type="term" value="F:ATP binding"/>
    <property type="evidence" value="ECO:0007669"/>
    <property type="project" value="UniProtKB-KW"/>
</dbReference>
<accession>A0AAC9HRR6</accession>
<dbReference type="PANTHER" id="PTHR11817">
    <property type="entry name" value="PYRUVATE KINASE"/>
    <property type="match status" value="1"/>
</dbReference>
<evidence type="ECO:0000256" key="1">
    <source>
        <dbReference type="ARBA" id="ARBA00001946"/>
    </source>
</evidence>
<dbReference type="FunFam" id="3.40.1380.20:FF:000009">
    <property type="entry name" value="Pyruvate kinase"/>
    <property type="match status" value="1"/>
</dbReference>
<dbReference type="EMBL" id="CP014859">
    <property type="protein sequence ID" value="AOS64372.1"/>
    <property type="molecule type" value="Genomic_DNA"/>
</dbReference>
<evidence type="ECO:0000259" key="21">
    <source>
        <dbReference type="Pfam" id="PF02887"/>
    </source>
</evidence>
<dbReference type="InterPro" id="IPR011037">
    <property type="entry name" value="Pyrv_Knase-like_insert_dom_sf"/>
</dbReference>
<dbReference type="InterPro" id="IPR015813">
    <property type="entry name" value="Pyrv/PenolPyrv_kinase-like_dom"/>
</dbReference>
<evidence type="ECO:0000256" key="8">
    <source>
        <dbReference type="ARBA" id="ARBA00022679"/>
    </source>
</evidence>
<dbReference type="Gene3D" id="3.20.20.60">
    <property type="entry name" value="Phosphoenolpyruvate-binding domains"/>
    <property type="match status" value="1"/>
</dbReference>
<dbReference type="Gene3D" id="3.40.1380.20">
    <property type="entry name" value="Pyruvate kinase, C-terminal domain"/>
    <property type="match status" value="1"/>
</dbReference>
<dbReference type="NCBIfam" id="NF004491">
    <property type="entry name" value="PRK05826.1"/>
    <property type="match status" value="1"/>
</dbReference>
<dbReference type="Pfam" id="PF02887">
    <property type="entry name" value="PK_C"/>
    <property type="match status" value="1"/>
</dbReference>
<dbReference type="EC" id="2.7.1.40" evidence="6 18"/>
<comment type="cofactor">
    <cofactor evidence="1">
        <name>Mg(2+)</name>
        <dbReference type="ChEBI" id="CHEBI:18420"/>
    </cofactor>
</comment>
<dbReference type="NCBIfam" id="TIGR01064">
    <property type="entry name" value="pyruv_kin"/>
    <property type="match status" value="1"/>
</dbReference>
<dbReference type="InterPro" id="IPR015806">
    <property type="entry name" value="Pyrv_Knase_insert_dom_sf"/>
</dbReference>
<evidence type="ECO:0000256" key="10">
    <source>
        <dbReference type="ARBA" id="ARBA00022741"/>
    </source>
</evidence>
<dbReference type="Pfam" id="PF00224">
    <property type="entry name" value="PK"/>
    <property type="match status" value="1"/>
</dbReference>
<comment type="subunit">
    <text evidence="5">Homotetramer.</text>
</comment>
<comment type="similarity">
    <text evidence="4 19">Belongs to the pyruvate kinase family.</text>
</comment>
<evidence type="ECO:0000256" key="15">
    <source>
        <dbReference type="ARBA" id="ARBA00023152"/>
    </source>
</evidence>
<keyword evidence="8 19" id="KW-0808">Transferase</keyword>
<evidence type="ECO:0000256" key="5">
    <source>
        <dbReference type="ARBA" id="ARBA00011881"/>
    </source>
</evidence>
<evidence type="ECO:0000256" key="2">
    <source>
        <dbReference type="ARBA" id="ARBA00001958"/>
    </source>
</evidence>
<dbReference type="AlphaFoldDB" id="A0AAC9HRR6"/>
<keyword evidence="11 19" id="KW-0418">Kinase</keyword>
<keyword evidence="10" id="KW-0547">Nucleotide-binding</keyword>
<evidence type="ECO:0000313" key="22">
    <source>
        <dbReference type="EMBL" id="AOS64372.1"/>
    </source>
</evidence>
<comment type="cofactor">
    <cofactor evidence="2">
        <name>K(+)</name>
        <dbReference type="ChEBI" id="CHEBI:29103"/>
    </cofactor>
</comment>
<dbReference type="InterPro" id="IPR018209">
    <property type="entry name" value="Pyrv_Knase_AS"/>
</dbReference>
<feature type="domain" description="Pyruvate kinase C-terminal" evidence="21">
    <location>
        <begin position="322"/>
        <end position="433"/>
    </location>
</feature>
<keyword evidence="23" id="KW-1185">Reference proteome</keyword>
<dbReference type="SUPFAM" id="SSF52935">
    <property type="entry name" value="PK C-terminal domain-like"/>
    <property type="match status" value="1"/>
</dbReference>
<gene>
    <name evidence="22" type="ORF">TL08_17860</name>
</gene>
<dbReference type="GO" id="GO:0016301">
    <property type="term" value="F:kinase activity"/>
    <property type="evidence" value="ECO:0007669"/>
    <property type="project" value="UniProtKB-KW"/>
</dbReference>
<evidence type="ECO:0000256" key="12">
    <source>
        <dbReference type="ARBA" id="ARBA00022840"/>
    </source>
</evidence>
<evidence type="ECO:0000256" key="16">
    <source>
        <dbReference type="ARBA" id="ARBA00023317"/>
    </source>
</evidence>